<proteinExistence type="predicted"/>
<gene>
    <name evidence="1" type="ORF">I3842_04G073900</name>
</gene>
<evidence type="ECO:0000313" key="1">
    <source>
        <dbReference type="EMBL" id="KAG6716962.1"/>
    </source>
</evidence>
<dbReference type="AlphaFoldDB" id="A0A922JUF5"/>
<sequence>MVGVGLSGEGLGLEISFPSRSKVQHLMGANNPLGPHPLVKSQRFNQFRVGKLSRVRCMRPGFILQG</sequence>
<accession>A0A922JUF5</accession>
<name>A0A922JUF5_CARIL</name>
<organism evidence="1 2">
    <name type="scientific">Carya illinoinensis</name>
    <name type="common">Pecan</name>
    <dbReference type="NCBI Taxonomy" id="32201"/>
    <lineage>
        <taxon>Eukaryota</taxon>
        <taxon>Viridiplantae</taxon>
        <taxon>Streptophyta</taxon>
        <taxon>Embryophyta</taxon>
        <taxon>Tracheophyta</taxon>
        <taxon>Spermatophyta</taxon>
        <taxon>Magnoliopsida</taxon>
        <taxon>eudicotyledons</taxon>
        <taxon>Gunneridae</taxon>
        <taxon>Pentapetalae</taxon>
        <taxon>rosids</taxon>
        <taxon>fabids</taxon>
        <taxon>Fagales</taxon>
        <taxon>Juglandaceae</taxon>
        <taxon>Carya</taxon>
    </lineage>
</organism>
<dbReference type="Proteomes" id="UP000811246">
    <property type="component" value="Chromosome 4"/>
</dbReference>
<dbReference type="EMBL" id="CM031828">
    <property type="protein sequence ID" value="KAG6716962.1"/>
    <property type="molecule type" value="Genomic_DNA"/>
</dbReference>
<evidence type="ECO:0000313" key="2">
    <source>
        <dbReference type="Proteomes" id="UP000811246"/>
    </source>
</evidence>
<protein>
    <submittedName>
        <fullName evidence="1">Uncharacterized protein</fullName>
    </submittedName>
</protein>
<comment type="caution">
    <text evidence="1">The sequence shown here is derived from an EMBL/GenBank/DDBJ whole genome shotgun (WGS) entry which is preliminary data.</text>
</comment>
<reference evidence="1" key="1">
    <citation type="submission" date="2021-01" db="EMBL/GenBank/DDBJ databases">
        <authorList>
            <person name="Lovell J.T."/>
            <person name="Bentley N."/>
            <person name="Bhattarai G."/>
            <person name="Jenkins J.W."/>
            <person name="Sreedasyam A."/>
            <person name="Alarcon Y."/>
            <person name="Bock C."/>
            <person name="Boston L."/>
            <person name="Carlson J."/>
            <person name="Cervantes K."/>
            <person name="Clermont K."/>
            <person name="Krom N."/>
            <person name="Kubenka K."/>
            <person name="Mamidi S."/>
            <person name="Mattison C."/>
            <person name="Monteros M."/>
            <person name="Pisani C."/>
            <person name="Plott C."/>
            <person name="Rajasekar S."/>
            <person name="Rhein H.S."/>
            <person name="Rohla C."/>
            <person name="Song M."/>
            <person name="Hilaire R.S."/>
            <person name="Shu S."/>
            <person name="Wells L."/>
            <person name="Wang X."/>
            <person name="Webber J."/>
            <person name="Heerema R.J."/>
            <person name="Klein P."/>
            <person name="Conner P."/>
            <person name="Grauke L."/>
            <person name="Grimwood J."/>
            <person name="Schmutz J."/>
            <person name="Randall J.J."/>
        </authorList>
    </citation>
    <scope>NUCLEOTIDE SEQUENCE</scope>
    <source>
        <tissue evidence="1">Leaf</tissue>
    </source>
</reference>